<protein>
    <recommendedName>
        <fullName evidence="1">N-acetyltransferase domain-containing protein</fullName>
    </recommendedName>
</protein>
<accession>A0A1L8RF04</accession>
<dbReference type="SUPFAM" id="SSF55729">
    <property type="entry name" value="Acyl-CoA N-acyltransferases (Nat)"/>
    <property type="match status" value="1"/>
</dbReference>
<dbReference type="STRING" id="214095.RU97_GL001746"/>
<evidence type="ECO:0000313" key="2">
    <source>
        <dbReference type="EMBL" id="OJG18349.1"/>
    </source>
</evidence>
<keyword evidence="3" id="KW-1185">Reference proteome</keyword>
<dbReference type="InterPro" id="IPR000182">
    <property type="entry name" value="GNAT_dom"/>
</dbReference>
<dbReference type="GO" id="GO:0016747">
    <property type="term" value="F:acyltransferase activity, transferring groups other than amino-acyl groups"/>
    <property type="evidence" value="ECO:0007669"/>
    <property type="project" value="InterPro"/>
</dbReference>
<evidence type="ECO:0000313" key="3">
    <source>
        <dbReference type="Proteomes" id="UP000181884"/>
    </source>
</evidence>
<comment type="caution">
    <text evidence="2">The sequence shown here is derived from an EMBL/GenBank/DDBJ whole genome shotgun (WGS) entry which is preliminary data.</text>
</comment>
<dbReference type="CDD" id="cd04301">
    <property type="entry name" value="NAT_SF"/>
    <property type="match status" value="1"/>
</dbReference>
<dbReference type="AlphaFoldDB" id="A0A1L8RF04"/>
<proteinExistence type="predicted"/>
<dbReference type="RefSeq" id="WP_067395929.1">
    <property type="nucleotide sequence ID" value="NZ_JXKH01000004.1"/>
</dbReference>
<dbReference type="EMBL" id="JXKH01000004">
    <property type="protein sequence ID" value="OJG18349.1"/>
    <property type="molecule type" value="Genomic_DNA"/>
</dbReference>
<evidence type="ECO:0000259" key="1">
    <source>
        <dbReference type="PROSITE" id="PS51186"/>
    </source>
</evidence>
<dbReference type="PROSITE" id="PS51186">
    <property type="entry name" value="GNAT"/>
    <property type="match status" value="1"/>
</dbReference>
<dbReference type="InterPro" id="IPR016181">
    <property type="entry name" value="Acyl_CoA_acyltransferase"/>
</dbReference>
<gene>
    <name evidence="2" type="ORF">RU97_GL001746</name>
</gene>
<dbReference type="Gene3D" id="3.40.630.30">
    <property type="match status" value="1"/>
</dbReference>
<feature type="domain" description="N-acetyltransferase" evidence="1">
    <location>
        <begin position="1"/>
        <end position="155"/>
    </location>
</feature>
<reference evidence="2 3" key="1">
    <citation type="submission" date="2014-12" db="EMBL/GenBank/DDBJ databases">
        <title>Draft genome sequences of 29 type strains of Enterococci.</title>
        <authorList>
            <person name="Zhong Z."/>
            <person name="Sun Z."/>
            <person name="Liu W."/>
            <person name="Zhang W."/>
            <person name="Zhang H."/>
        </authorList>
    </citation>
    <scope>NUCLEOTIDE SEQUENCE [LARGE SCALE GENOMIC DNA]</scope>
    <source>
        <strain evidence="2 3">DSM 17029</strain>
    </source>
</reference>
<name>A0A1L8RF04_9ENTE</name>
<dbReference type="Proteomes" id="UP000181884">
    <property type="component" value="Unassembled WGS sequence"/>
</dbReference>
<sequence length="170" mass="18662">MKLRTVQKQDYPAVAELIKTAFQQSKYGYQQEAELVAKIRQLPSYLPDLEVVAVNDHIIGHGLLSEAVITGDQPLTGLVLAPLAVAPEVQNGGVGSALLLKLEQRAQTNGYPFISILGDPDYYMKFGYQTAHPLGIQAPFEVPREAFLIKSLQLEPLPAGIIRYNQAFDA</sequence>
<dbReference type="Pfam" id="PF13527">
    <property type="entry name" value="Acetyltransf_9"/>
    <property type="match status" value="1"/>
</dbReference>
<organism evidence="2 3">
    <name type="scientific">Enterococcus canis</name>
    <dbReference type="NCBI Taxonomy" id="214095"/>
    <lineage>
        <taxon>Bacteria</taxon>
        <taxon>Bacillati</taxon>
        <taxon>Bacillota</taxon>
        <taxon>Bacilli</taxon>
        <taxon>Lactobacillales</taxon>
        <taxon>Enterococcaceae</taxon>
        <taxon>Enterococcus</taxon>
    </lineage>
</organism>